<dbReference type="InterPro" id="IPR050706">
    <property type="entry name" value="Cyclic-di-GMP_PDE-like"/>
</dbReference>
<dbReference type="PANTHER" id="PTHR33121:SF70">
    <property type="entry name" value="SIGNALING PROTEIN YKOW"/>
    <property type="match status" value="1"/>
</dbReference>
<dbReference type="PROSITE" id="PS50883">
    <property type="entry name" value="EAL"/>
    <property type="match status" value="1"/>
</dbReference>
<evidence type="ECO:0000256" key="1">
    <source>
        <dbReference type="PROSITE-ProRule" id="PRU00169"/>
    </source>
</evidence>
<dbReference type="EMBL" id="CAOF01000174">
    <property type="protein sequence ID" value="CCO49114.1"/>
    <property type="molecule type" value="Genomic_DNA"/>
</dbReference>
<dbReference type="Pfam" id="PF00072">
    <property type="entry name" value="Response_reg"/>
    <property type="match status" value="1"/>
</dbReference>
<sequence length="397" mass="45361">MKEKQIVVIDDSQAILMVMKTMLLELGFANVVTSSNPRKALDLISNHPEKYSAVFTDLNMPDIDGMEVIRQLGESRFSGGVCIISDMEKRIIQLAADIARQHEVCLLGNISKPIDLNSLKRALDKLQQMEERNFVHYKKMSREELHACLDARFITPYYQPKVNIYKHKVDGVEVLARICKPGVPKAILPGQFIPTAMRYNMLDEITLQILEKALDDLPMLCKEFGNNVRVSVNLSPNQLIDPKYPDTLNDMVTARGVEKSQIILEITEEFALKSTEQLESLNRFRIRGFGLSLDDFGTGFTNLQQLRNLPFTEVKIDRSLITDIHCDQFNQVVVNSLADISKKLNVTLIAEGMETIEDLHYLEHNYRDMHIQGFLICTPKPVDSLLRWYHSWANAEH</sequence>
<protein>
    <submittedName>
        <fullName evidence="4">Diguanylate cyclase/phosphodiesterase (GGDEF &amp; EAL domains) with PAS/PAC sensor(S)</fullName>
    </submittedName>
</protein>
<evidence type="ECO:0000313" key="5">
    <source>
        <dbReference type="Proteomes" id="UP000018211"/>
    </source>
</evidence>
<accession>A0AAV2VWN2</accession>
<dbReference type="Proteomes" id="UP000018211">
    <property type="component" value="Unassembled WGS sequence"/>
</dbReference>
<dbReference type="InterPro" id="IPR035919">
    <property type="entry name" value="EAL_sf"/>
</dbReference>
<dbReference type="SUPFAM" id="SSF52172">
    <property type="entry name" value="CheY-like"/>
    <property type="match status" value="1"/>
</dbReference>
<dbReference type="CDD" id="cd01948">
    <property type="entry name" value="EAL"/>
    <property type="match status" value="1"/>
</dbReference>
<organism evidence="4 5">
    <name type="scientific">Vibrio nigripulchritudo SOn1</name>
    <dbReference type="NCBI Taxonomy" id="1238450"/>
    <lineage>
        <taxon>Bacteria</taxon>
        <taxon>Pseudomonadati</taxon>
        <taxon>Pseudomonadota</taxon>
        <taxon>Gammaproteobacteria</taxon>
        <taxon>Vibrionales</taxon>
        <taxon>Vibrionaceae</taxon>
        <taxon>Vibrio</taxon>
    </lineage>
</organism>
<evidence type="ECO:0000259" key="3">
    <source>
        <dbReference type="PROSITE" id="PS50883"/>
    </source>
</evidence>
<evidence type="ECO:0000313" key="4">
    <source>
        <dbReference type="EMBL" id="CCO49114.1"/>
    </source>
</evidence>
<dbReference type="GO" id="GO:0071111">
    <property type="term" value="F:cyclic-guanylate-specific phosphodiesterase activity"/>
    <property type="evidence" value="ECO:0007669"/>
    <property type="project" value="InterPro"/>
</dbReference>
<dbReference type="Pfam" id="PF00563">
    <property type="entry name" value="EAL"/>
    <property type="match status" value="1"/>
</dbReference>
<dbReference type="AlphaFoldDB" id="A0AAV2VWN2"/>
<comment type="caution">
    <text evidence="4">The sequence shown here is derived from an EMBL/GenBank/DDBJ whole genome shotgun (WGS) entry which is preliminary data.</text>
</comment>
<keyword evidence="1" id="KW-0597">Phosphoprotein</keyword>
<evidence type="ECO:0000259" key="2">
    <source>
        <dbReference type="PROSITE" id="PS50110"/>
    </source>
</evidence>
<dbReference type="Gene3D" id="3.40.50.2300">
    <property type="match status" value="1"/>
</dbReference>
<dbReference type="SMART" id="SM00052">
    <property type="entry name" value="EAL"/>
    <property type="match status" value="1"/>
</dbReference>
<gene>
    <name evidence="4" type="ORF">VIBNISOn1_790041</name>
</gene>
<dbReference type="Gene3D" id="3.20.20.450">
    <property type="entry name" value="EAL domain"/>
    <property type="match status" value="1"/>
</dbReference>
<feature type="domain" description="EAL" evidence="3">
    <location>
        <begin position="138"/>
        <end position="393"/>
    </location>
</feature>
<dbReference type="PROSITE" id="PS50110">
    <property type="entry name" value="RESPONSE_REGULATORY"/>
    <property type="match status" value="1"/>
</dbReference>
<reference evidence="4 5" key="1">
    <citation type="journal article" date="2013" name="ISME J.">
        <title>Comparative genomics of pathogenic lineages of Vibrio nigripulchritudo identifies virulence-associated traits.</title>
        <authorList>
            <person name="Goudenege D."/>
            <person name="Labreuche Y."/>
            <person name="Krin E."/>
            <person name="Ansquer D."/>
            <person name="Mangenot S."/>
            <person name="Calteau A."/>
            <person name="Medigue C."/>
            <person name="Mazel D."/>
            <person name="Polz M.F."/>
            <person name="Le Roux F."/>
        </authorList>
    </citation>
    <scope>NUCLEOTIDE SEQUENCE [LARGE SCALE GENOMIC DNA]</scope>
    <source>
        <strain evidence="4 5">SOn1</strain>
    </source>
</reference>
<feature type="domain" description="Response regulatory" evidence="2">
    <location>
        <begin position="5"/>
        <end position="127"/>
    </location>
</feature>
<dbReference type="RefSeq" id="WP_022613361.1">
    <property type="nucleotide sequence ID" value="NZ_LK391965.1"/>
</dbReference>
<dbReference type="InterPro" id="IPR001633">
    <property type="entry name" value="EAL_dom"/>
</dbReference>
<feature type="modified residue" description="4-aspartylphosphate" evidence="1">
    <location>
        <position position="57"/>
    </location>
</feature>
<dbReference type="InterPro" id="IPR001789">
    <property type="entry name" value="Sig_transdc_resp-reg_receiver"/>
</dbReference>
<dbReference type="SMART" id="SM00448">
    <property type="entry name" value="REC"/>
    <property type="match status" value="1"/>
</dbReference>
<dbReference type="PANTHER" id="PTHR33121">
    <property type="entry name" value="CYCLIC DI-GMP PHOSPHODIESTERASE PDEF"/>
    <property type="match status" value="1"/>
</dbReference>
<dbReference type="GO" id="GO:0000160">
    <property type="term" value="P:phosphorelay signal transduction system"/>
    <property type="evidence" value="ECO:0007669"/>
    <property type="project" value="InterPro"/>
</dbReference>
<dbReference type="InterPro" id="IPR011006">
    <property type="entry name" value="CheY-like_superfamily"/>
</dbReference>
<proteinExistence type="predicted"/>
<dbReference type="SUPFAM" id="SSF141868">
    <property type="entry name" value="EAL domain-like"/>
    <property type="match status" value="1"/>
</dbReference>
<name>A0AAV2VWN2_9VIBR</name>